<evidence type="ECO:0000313" key="1">
    <source>
        <dbReference type="EMBL" id="ORY84883.1"/>
    </source>
</evidence>
<dbReference type="AlphaFoldDB" id="A0A1Y2FLP1"/>
<sequence length="431" mass="50553">MGSDRRLLCPFCQRRFKLHRHFRYHLTHVCWRHCADDDWLKVFRSSIKTPYSDAAERALRQVALKHEKELRETGSFPQSVDLSKPMPWQSVPMNAEYDDLELSAGSTDDEYPESSQQNAERARRCLYCGLTIPSQLAYREHLNEVEYEYYEQADWRKEIFSTFPNKMSSGAPVSYISFVRTIKKRLGKHIEPWRCSKNVANVVRMKADGIYAKSLLDNVLSETILAWIAWWIALENVQNVQVTAELVLLNDLESLAVQIRSRLSIFHDEGALPEGHLEQIRLTFEQDDRFCEAYEKMETAVQEGRLRQYIDDQFECWHELVMAWILNVEKAWSYINKEVLDHAADQIWRDASGQREYTWPRDAVSLFNENEAYQVTVIQCLGTHWAFWLPVYCSLQLFLNQGELEIEREMLRLRVVYALEVAPLPVEAAVE</sequence>
<dbReference type="GeneID" id="63787021"/>
<gene>
    <name evidence="1" type="ORF">BCR37DRAFT_386245</name>
</gene>
<accession>A0A1Y2FLP1</accession>
<protein>
    <submittedName>
        <fullName evidence="1">Uncharacterized protein</fullName>
    </submittedName>
</protein>
<dbReference type="RefSeq" id="XP_040726666.1">
    <property type="nucleotide sequence ID" value="XM_040870422.1"/>
</dbReference>
<keyword evidence="2" id="KW-1185">Reference proteome</keyword>
<dbReference type="Proteomes" id="UP000193685">
    <property type="component" value="Unassembled WGS sequence"/>
</dbReference>
<comment type="caution">
    <text evidence="1">The sequence shown here is derived from an EMBL/GenBank/DDBJ whole genome shotgun (WGS) entry which is preliminary data.</text>
</comment>
<name>A0A1Y2FLP1_PROLT</name>
<organism evidence="1 2">
    <name type="scientific">Protomyces lactucae-debilis</name>
    <dbReference type="NCBI Taxonomy" id="2754530"/>
    <lineage>
        <taxon>Eukaryota</taxon>
        <taxon>Fungi</taxon>
        <taxon>Dikarya</taxon>
        <taxon>Ascomycota</taxon>
        <taxon>Taphrinomycotina</taxon>
        <taxon>Taphrinomycetes</taxon>
        <taxon>Taphrinales</taxon>
        <taxon>Protomycetaceae</taxon>
        <taxon>Protomyces</taxon>
    </lineage>
</organism>
<dbReference type="EMBL" id="MCFI01000005">
    <property type="protein sequence ID" value="ORY84883.1"/>
    <property type="molecule type" value="Genomic_DNA"/>
</dbReference>
<proteinExistence type="predicted"/>
<evidence type="ECO:0000313" key="2">
    <source>
        <dbReference type="Proteomes" id="UP000193685"/>
    </source>
</evidence>
<reference evidence="1 2" key="1">
    <citation type="submission" date="2016-07" db="EMBL/GenBank/DDBJ databases">
        <title>Pervasive Adenine N6-methylation of Active Genes in Fungi.</title>
        <authorList>
            <consortium name="DOE Joint Genome Institute"/>
            <person name="Mondo S.J."/>
            <person name="Dannebaum R.O."/>
            <person name="Kuo R.C."/>
            <person name="Labutti K."/>
            <person name="Haridas S."/>
            <person name="Kuo A."/>
            <person name="Salamov A."/>
            <person name="Ahrendt S.R."/>
            <person name="Lipzen A."/>
            <person name="Sullivan W."/>
            <person name="Andreopoulos W.B."/>
            <person name="Clum A."/>
            <person name="Lindquist E."/>
            <person name="Daum C."/>
            <person name="Ramamoorthy G.K."/>
            <person name="Gryganskyi A."/>
            <person name="Culley D."/>
            <person name="Magnuson J.K."/>
            <person name="James T.Y."/>
            <person name="O'Malley M.A."/>
            <person name="Stajich J.E."/>
            <person name="Spatafora J.W."/>
            <person name="Visel A."/>
            <person name="Grigoriev I.V."/>
        </authorList>
    </citation>
    <scope>NUCLEOTIDE SEQUENCE [LARGE SCALE GENOMIC DNA]</scope>
    <source>
        <strain evidence="1 2">12-1054</strain>
    </source>
</reference>